<proteinExistence type="predicted"/>
<gene>
    <name evidence="2" type="ORF">LTRI10_LOCUS6227</name>
</gene>
<dbReference type="PANTHER" id="PTHR35046">
    <property type="entry name" value="ZINC KNUCKLE (CCHC-TYPE) FAMILY PROTEIN"/>
    <property type="match status" value="1"/>
</dbReference>
<feature type="region of interest" description="Disordered" evidence="1">
    <location>
        <begin position="204"/>
        <end position="245"/>
    </location>
</feature>
<dbReference type="CDD" id="cd00303">
    <property type="entry name" value="retropepsin_like"/>
    <property type="match status" value="1"/>
</dbReference>
<dbReference type="Gene3D" id="2.40.70.10">
    <property type="entry name" value="Acid Proteases"/>
    <property type="match status" value="1"/>
</dbReference>
<feature type="region of interest" description="Disordered" evidence="1">
    <location>
        <begin position="266"/>
        <end position="296"/>
    </location>
</feature>
<sequence>MAMVVELEQANLTSYTRCLVGEKVCSVYVNGESKSNLISSRAVAKLGLSTRKHPAPHSVSLLETGSSVFVTEEVTLPFKIGSYEDEVRCDVVPLKITHIVLGNPWHVDRGARRSRRTNHIRLRHCGTSFALKFLSPEEAADDQATLLKQVRGEEELLLAMEVSNKEQQPEIKLVEEELSDGVVRLCFPSTKQSMREGELAGNLGSELITDPQPNTFPPAVGSSSLELAGSSSTDLQKPDRAPTPLQLSEHDEQLCDLVGAIGAQSNSTNAADSVHTTPGMTTMKELDPKPADSQNSIWSKTPLETAELDVKLLEWVGEFGADSTQSDDSKPSRLIPGSCRKEQLDLELPESETPNSEIKILVSRNLTSYDGGKNPDDHSTRSRNNRCWKSIEKYNSMMDQADSSSRLQIGGSNPCRSTFDDFSEFVAKLGSIVKVLAAFPTLIIVDIDLGSEVEDQYALVLTKSSMTNNKAEGSEDLNNNEERLGCTFEDPFWAPSSRILAFKIIQALRAKLFEEGEPDMIQIGHFYKSKLLAKEAIKVGKKKGRIWLSLNPCSGYILWRHGSLNWLGGNSRLRVFFADKVSIFPMVCFVDPYDVIKVFFQGLKVATSKLENCQNLVKAETVFKKPTLELHSRSMDEIRVQRLIPHESRYVLLQRHGIG</sequence>
<protein>
    <submittedName>
        <fullName evidence="2">Uncharacterized protein</fullName>
    </submittedName>
</protein>
<evidence type="ECO:0000256" key="1">
    <source>
        <dbReference type="SAM" id="MobiDB-lite"/>
    </source>
</evidence>
<dbReference type="Proteomes" id="UP001497516">
    <property type="component" value="Chromosome 10"/>
</dbReference>
<keyword evidence="3" id="KW-1185">Reference proteome</keyword>
<dbReference type="AlphaFoldDB" id="A0AAV2CRB1"/>
<feature type="compositionally biased region" description="Low complexity" evidence="1">
    <location>
        <begin position="221"/>
        <end position="232"/>
    </location>
</feature>
<evidence type="ECO:0000313" key="2">
    <source>
        <dbReference type="EMBL" id="CAL1358691.1"/>
    </source>
</evidence>
<name>A0AAV2CRB1_9ROSI</name>
<feature type="compositionally biased region" description="Polar residues" evidence="1">
    <location>
        <begin position="266"/>
        <end position="280"/>
    </location>
</feature>
<organism evidence="2 3">
    <name type="scientific">Linum trigynum</name>
    <dbReference type="NCBI Taxonomy" id="586398"/>
    <lineage>
        <taxon>Eukaryota</taxon>
        <taxon>Viridiplantae</taxon>
        <taxon>Streptophyta</taxon>
        <taxon>Embryophyta</taxon>
        <taxon>Tracheophyta</taxon>
        <taxon>Spermatophyta</taxon>
        <taxon>Magnoliopsida</taxon>
        <taxon>eudicotyledons</taxon>
        <taxon>Gunneridae</taxon>
        <taxon>Pentapetalae</taxon>
        <taxon>rosids</taxon>
        <taxon>fabids</taxon>
        <taxon>Malpighiales</taxon>
        <taxon>Linaceae</taxon>
        <taxon>Linum</taxon>
    </lineage>
</organism>
<dbReference type="EMBL" id="OZ034814">
    <property type="protein sequence ID" value="CAL1358691.1"/>
    <property type="molecule type" value="Genomic_DNA"/>
</dbReference>
<reference evidence="2 3" key="1">
    <citation type="submission" date="2024-04" db="EMBL/GenBank/DDBJ databases">
        <authorList>
            <person name="Fracassetti M."/>
        </authorList>
    </citation>
    <scope>NUCLEOTIDE SEQUENCE [LARGE SCALE GENOMIC DNA]</scope>
</reference>
<dbReference type="PANTHER" id="PTHR35046:SF26">
    <property type="entry name" value="RNA-DIRECTED DNA POLYMERASE"/>
    <property type="match status" value="1"/>
</dbReference>
<accession>A0AAV2CRB1</accession>
<evidence type="ECO:0000313" key="3">
    <source>
        <dbReference type="Proteomes" id="UP001497516"/>
    </source>
</evidence>
<dbReference type="InterPro" id="IPR021109">
    <property type="entry name" value="Peptidase_aspartic_dom_sf"/>
</dbReference>